<keyword evidence="4" id="KW-0378">Hydrolase</keyword>
<keyword evidence="1" id="KW-0540">Nuclease</keyword>
<name>A0A810BG34_9BRAD</name>
<proteinExistence type="inferred from homology"/>
<evidence type="ECO:0000256" key="6">
    <source>
        <dbReference type="ARBA" id="ARBA00029466"/>
    </source>
</evidence>
<reference evidence="7" key="1">
    <citation type="submission" date="2020-05" db="EMBL/GenBank/DDBJ databases">
        <title>Complete genome sequence of Bradyrhizobium diazoefficiens XF8 isolated from soybean nodule.</title>
        <authorList>
            <person name="Noda R."/>
            <person name="Kakizaki K."/>
            <person name="Minamisawa K."/>
        </authorList>
    </citation>
    <scope>NUCLEOTIDE SEQUENCE</scope>
    <source>
        <strain evidence="7">XF8</strain>
    </source>
</reference>
<evidence type="ECO:0000256" key="4">
    <source>
        <dbReference type="ARBA" id="ARBA00022801"/>
    </source>
</evidence>
<dbReference type="Gene3D" id="3.40.960.10">
    <property type="entry name" value="VSR Endonuclease"/>
    <property type="match status" value="1"/>
</dbReference>
<dbReference type="EMBL" id="AP023097">
    <property type="protein sequence ID" value="BCE75698.1"/>
    <property type="molecule type" value="Genomic_DNA"/>
</dbReference>
<accession>A0A810BG34</accession>
<dbReference type="REBASE" id="461123">
    <property type="entry name" value="V.BdiXF8ORFAP"/>
</dbReference>
<dbReference type="GO" id="GO:0006298">
    <property type="term" value="P:mismatch repair"/>
    <property type="evidence" value="ECO:0007669"/>
    <property type="project" value="InterPro"/>
</dbReference>
<gene>
    <name evidence="7" type="primary">vsr</name>
    <name evidence="7" type="ORF">XF8B_58090</name>
</gene>
<keyword evidence="2 7" id="KW-0255">Endonuclease</keyword>
<dbReference type="InterPro" id="IPR011335">
    <property type="entry name" value="Restrct_endonuc-II-like"/>
</dbReference>
<dbReference type="GO" id="GO:0004519">
    <property type="term" value="F:endonuclease activity"/>
    <property type="evidence" value="ECO:0007669"/>
    <property type="project" value="UniProtKB-KW"/>
</dbReference>
<evidence type="ECO:0000313" key="7">
    <source>
        <dbReference type="EMBL" id="BCE75698.1"/>
    </source>
</evidence>
<protein>
    <submittedName>
        <fullName evidence="7">XorII very-short-patch-repair endonuclease</fullName>
    </submittedName>
</protein>
<dbReference type="Pfam" id="PF03852">
    <property type="entry name" value="Vsr"/>
    <property type="match status" value="1"/>
</dbReference>
<keyword evidence="3" id="KW-0227">DNA damage</keyword>
<organism evidence="7">
    <name type="scientific">Bradyrhizobium diazoefficiens</name>
    <dbReference type="NCBI Taxonomy" id="1355477"/>
    <lineage>
        <taxon>Bacteria</taxon>
        <taxon>Pseudomonadati</taxon>
        <taxon>Pseudomonadota</taxon>
        <taxon>Alphaproteobacteria</taxon>
        <taxon>Hyphomicrobiales</taxon>
        <taxon>Nitrobacteraceae</taxon>
        <taxon>Bradyrhizobium</taxon>
    </lineage>
</organism>
<evidence type="ECO:0000256" key="5">
    <source>
        <dbReference type="ARBA" id="ARBA00023204"/>
    </source>
</evidence>
<sequence length="124" mass="14337">MSRTRGRDNPQEKALRSALFREGLRFRVHYRVPGVARRSIDVAFVGSHLAVFLDGCFWHGCPRHATWPARNAGFWRQKIEANRKRDSETDALLEAAGWRVIRIWEHEDTDAAAARIRNVVKGMR</sequence>
<evidence type="ECO:0000256" key="2">
    <source>
        <dbReference type="ARBA" id="ARBA00022759"/>
    </source>
</evidence>
<dbReference type="AlphaFoldDB" id="A0A810BG34"/>
<dbReference type="CDD" id="cd00221">
    <property type="entry name" value="Vsr"/>
    <property type="match status" value="1"/>
</dbReference>
<dbReference type="InterPro" id="IPR004603">
    <property type="entry name" value="DNA_mismatch_endonuc_vsr"/>
</dbReference>
<evidence type="ECO:0000256" key="1">
    <source>
        <dbReference type="ARBA" id="ARBA00022722"/>
    </source>
</evidence>
<dbReference type="GO" id="GO:0016787">
    <property type="term" value="F:hydrolase activity"/>
    <property type="evidence" value="ECO:0007669"/>
    <property type="project" value="UniProtKB-KW"/>
</dbReference>
<evidence type="ECO:0000256" key="3">
    <source>
        <dbReference type="ARBA" id="ARBA00022763"/>
    </source>
</evidence>
<comment type="similarity">
    <text evidence="6">Belongs to the Vsr family.</text>
</comment>
<keyword evidence="5" id="KW-0234">DNA repair</keyword>
<dbReference type="SUPFAM" id="SSF52980">
    <property type="entry name" value="Restriction endonuclease-like"/>
    <property type="match status" value="1"/>
</dbReference>